<evidence type="ECO:0000313" key="3">
    <source>
        <dbReference type="Proteomes" id="UP000284842"/>
    </source>
</evidence>
<dbReference type="EMBL" id="NHTK01001296">
    <property type="protein sequence ID" value="PPR00728.1"/>
    <property type="molecule type" value="Genomic_DNA"/>
</dbReference>
<dbReference type="Proteomes" id="UP000284842">
    <property type="component" value="Unassembled WGS sequence"/>
</dbReference>
<name>A0A409YCJ6_9AGAR</name>
<evidence type="ECO:0000256" key="1">
    <source>
        <dbReference type="SAM" id="MobiDB-lite"/>
    </source>
</evidence>
<comment type="caution">
    <text evidence="2">The sequence shown here is derived from an EMBL/GenBank/DDBJ whole genome shotgun (WGS) entry which is preliminary data.</text>
</comment>
<proteinExistence type="predicted"/>
<dbReference type="InParanoid" id="A0A409YCJ6"/>
<feature type="compositionally biased region" description="Pro residues" evidence="1">
    <location>
        <begin position="215"/>
        <end position="224"/>
    </location>
</feature>
<protein>
    <submittedName>
        <fullName evidence="2">Uncharacterized protein</fullName>
    </submittedName>
</protein>
<accession>A0A409YCJ6</accession>
<feature type="region of interest" description="Disordered" evidence="1">
    <location>
        <begin position="178"/>
        <end position="237"/>
    </location>
</feature>
<dbReference type="AlphaFoldDB" id="A0A409YCJ6"/>
<reference evidence="2 3" key="1">
    <citation type="journal article" date="2018" name="Evol. Lett.">
        <title>Horizontal gene cluster transfer increased hallucinogenic mushroom diversity.</title>
        <authorList>
            <person name="Reynolds H.T."/>
            <person name="Vijayakumar V."/>
            <person name="Gluck-Thaler E."/>
            <person name="Korotkin H.B."/>
            <person name="Matheny P.B."/>
            <person name="Slot J.C."/>
        </authorList>
    </citation>
    <scope>NUCLEOTIDE SEQUENCE [LARGE SCALE GENOMIC DNA]</scope>
    <source>
        <strain evidence="2 3">2629</strain>
    </source>
</reference>
<organism evidence="2 3">
    <name type="scientific">Panaeolus cyanescens</name>
    <dbReference type="NCBI Taxonomy" id="181874"/>
    <lineage>
        <taxon>Eukaryota</taxon>
        <taxon>Fungi</taxon>
        <taxon>Dikarya</taxon>
        <taxon>Basidiomycota</taxon>
        <taxon>Agaricomycotina</taxon>
        <taxon>Agaricomycetes</taxon>
        <taxon>Agaricomycetidae</taxon>
        <taxon>Agaricales</taxon>
        <taxon>Agaricineae</taxon>
        <taxon>Galeropsidaceae</taxon>
        <taxon>Panaeolus</taxon>
    </lineage>
</organism>
<sequence length="318" mass="33551">MDSQLLYVPSSQSPEPISPPNDGVCRCDNQNCEHAGNISTSALWAMAGICAEVKRDLHEGSVATAATAGDDVAESVHSNDTTTLIGSVEENIQTSLPRVSTAVQTDHIITPRTSSVAIQTEPTHTSAPIDAAVIATPIQDAPTGDTASTPSIYVTAMAQRSPTPIPEVPQSPVIKAEPVDDRVPPANPADVDDHIPPANPADEVPDAQNHIPDAAPLPPLPPLEPQGGLDGLPPPYGDPNVGNVDRPSEADHYAAADEEIDEGRVVKRKRNADGAVIDETRTWKRVKVSVCCWFTKVGMTYPFSRNQLGPSSGPSEIP</sequence>
<gene>
    <name evidence="2" type="ORF">CVT24_000952</name>
</gene>
<feature type="region of interest" description="Disordered" evidence="1">
    <location>
        <begin position="1"/>
        <end position="20"/>
    </location>
</feature>
<keyword evidence="3" id="KW-1185">Reference proteome</keyword>
<evidence type="ECO:0000313" key="2">
    <source>
        <dbReference type="EMBL" id="PPR00728.1"/>
    </source>
</evidence>